<dbReference type="Pfam" id="PF02518">
    <property type="entry name" value="HATPase_c"/>
    <property type="match status" value="1"/>
</dbReference>
<dbReference type="Proteomes" id="UP000194450">
    <property type="component" value="Unassembled WGS sequence"/>
</dbReference>
<feature type="domain" description="Histidine kinase" evidence="7">
    <location>
        <begin position="678"/>
        <end position="900"/>
    </location>
</feature>
<dbReference type="InterPro" id="IPR013655">
    <property type="entry name" value="PAS_fold_3"/>
</dbReference>
<feature type="domain" description="PAC" evidence="10">
    <location>
        <begin position="613"/>
        <end position="665"/>
    </location>
</feature>
<evidence type="ECO:0000259" key="8">
    <source>
        <dbReference type="PROSITE" id="PS50110"/>
    </source>
</evidence>
<dbReference type="NCBIfam" id="TIGR00229">
    <property type="entry name" value="sensory_box"/>
    <property type="match status" value="1"/>
</dbReference>
<dbReference type="CDD" id="cd00082">
    <property type="entry name" value="HisKA"/>
    <property type="match status" value="1"/>
</dbReference>
<dbReference type="InterPro" id="IPR001789">
    <property type="entry name" value="Sig_transdc_resp-reg_receiver"/>
</dbReference>
<dbReference type="Gene3D" id="1.10.287.130">
    <property type="match status" value="1"/>
</dbReference>
<dbReference type="PANTHER" id="PTHR43304">
    <property type="entry name" value="PHYTOCHROME-LIKE PROTEIN CPH1"/>
    <property type="match status" value="1"/>
</dbReference>
<dbReference type="SMART" id="SM00086">
    <property type="entry name" value="PAC"/>
    <property type="match status" value="3"/>
</dbReference>
<evidence type="ECO:0000259" key="10">
    <source>
        <dbReference type="PROSITE" id="PS50113"/>
    </source>
</evidence>
<feature type="domain" description="PAS" evidence="9">
    <location>
        <begin position="537"/>
        <end position="609"/>
    </location>
</feature>
<dbReference type="EMBL" id="FXWH01000001">
    <property type="protein sequence ID" value="SMQ58624.1"/>
    <property type="molecule type" value="Genomic_DNA"/>
</dbReference>
<dbReference type="OrthoDB" id="9810730at2"/>
<dbReference type="SMART" id="SM00448">
    <property type="entry name" value="REC"/>
    <property type="match status" value="1"/>
</dbReference>
<dbReference type="RefSeq" id="WP_086433349.1">
    <property type="nucleotide sequence ID" value="NZ_FXWH01000001.1"/>
</dbReference>
<dbReference type="SUPFAM" id="SSF52172">
    <property type="entry name" value="CheY-like"/>
    <property type="match status" value="1"/>
</dbReference>
<dbReference type="InterPro" id="IPR036097">
    <property type="entry name" value="HisK_dim/P_sf"/>
</dbReference>
<feature type="domain" description="PAC" evidence="10">
    <location>
        <begin position="374"/>
        <end position="426"/>
    </location>
</feature>
<evidence type="ECO:0000256" key="4">
    <source>
        <dbReference type="ARBA" id="ARBA00022679"/>
    </source>
</evidence>
<dbReference type="SUPFAM" id="SSF55874">
    <property type="entry name" value="ATPase domain of HSP90 chaperone/DNA topoisomerase II/histidine kinase"/>
    <property type="match status" value="1"/>
</dbReference>
<dbReference type="CDD" id="cd00130">
    <property type="entry name" value="PAS"/>
    <property type="match status" value="2"/>
</dbReference>
<dbReference type="PROSITE" id="PS50112">
    <property type="entry name" value="PAS"/>
    <property type="match status" value="2"/>
</dbReference>
<dbReference type="InterPro" id="IPR036890">
    <property type="entry name" value="HATPase_C_sf"/>
</dbReference>
<dbReference type="InterPro" id="IPR005467">
    <property type="entry name" value="His_kinase_dom"/>
</dbReference>
<dbReference type="Pfam" id="PF00072">
    <property type="entry name" value="Response_reg"/>
    <property type="match status" value="1"/>
</dbReference>
<dbReference type="Gene3D" id="3.30.565.10">
    <property type="entry name" value="Histidine kinase-like ATPase, C-terminal domain"/>
    <property type="match status" value="1"/>
</dbReference>
<evidence type="ECO:0000256" key="6">
    <source>
        <dbReference type="PROSITE-ProRule" id="PRU00169"/>
    </source>
</evidence>
<dbReference type="CDD" id="cd18161">
    <property type="entry name" value="REC_hyHK_blue-like"/>
    <property type="match status" value="1"/>
</dbReference>
<organism evidence="11 12">
    <name type="scientific">Pseudidiomarina planktonica</name>
    <dbReference type="NCBI Taxonomy" id="1323738"/>
    <lineage>
        <taxon>Bacteria</taxon>
        <taxon>Pseudomonadati</taxon>
        <taxon>Pseudomonadota</taxon>
        <taxon>Gammaproteobacteria</taxon>
        <taxon>Alteromonadales</taxon>
        <taxon>Idiomarinaceae</taxon>
        <taxon>Pseudidiomarina</taxon>
    </lineage>
</organism>
<evidence type="ECO:0000256" key="1">
    <source>
        <dbReference type="ARBA" id="ARBA00000085"/>
    </source>
</evidence>
<feature type="domain" description="Response regulatory" evidence="8">
    <location>
        <begin position="921"/>
        <end position="1037"/>
    </location>
</feature>
<dbReference type="Gene3D" id="2.10.70.100">
    <property type="match status" value="2"/>
</dbReference>
<dbReference type="Pfam" id="PF08447">
    <property type="entry name" value="PAS_3"/>
    <property type="match status" value="2"/>
</dbReference>
<dbReference type="InterPro" id="IPR000014">
    <property type="entry name" value="PAS"/>
</dbReference>
<dbReference type="SUPFAM" id="SSF47384">
    <property type="entry name" value="Homodimeric domain of signal transducing histidine kinase"/>
    <property type="match status" value="1"/>
</dbReference>
<dbReference type="PANTHER" id="PTHR43304:SF1">
    <property type="entry name" value="PAC DOMAIN-CONTAINING PROTEIN"/>
    <property type="match status" value="1"/>
</dbReference>
<dbReference type="InterPro" id="IPR000700">
    <property type="entry name" value="PAS-assoc_C"/>
</dbReference>
<evidence type="ECO:0000256" key="2">
    <source>
        <dbReference type="ARBA" id="ARBA00012438"/>
    </source>
</evidence>
<keyword evidence="3 6" id="KW-0597">Phosphoprotein</keyword>
<dbReference type="InterPro" id="IPR035965">
    <property type="entry name" value="PAS-like_dom_sf"/>
</dbReference>
<dbReference type="AlphaFoldDB" id="A0A1Y6E7J4"/>
<dbReference type="PRINTS" id="PR00344">
    <property type="entry name" value="BCTRLSENSOR"/>
</dbReference>
<dbReference type="SMART" id="SM00387">
    <property type="entry name" value="HATPase_c"/>
    <property type="match status" value="1"/>
</dbReference>
<dbReference type="Pfam" id="PF00512">
    <property type="entry name" value="HisKA"/>
    <property type="match status" value="1"/>
</dbReference>
<dbReference type="PROSITE" id="PS50113">
    <property type="entry name" value="PAC"/>
    <property type="match status" value="2"/>
</dbReference>
<dbReference type="SMART" id="SM00388">
    <property type="entry name" value="HisKA"/>
    <property type="match status" value="1"/>
</dbReference>
<protein>
    <recommendedName>
        <fullName evidence="2">histidine kinase</fullName>
        <ecNumber evidence="2">2.7.13.3</ecNumber>
    </recommendedName>
</protein>
<comment type="catalytic activity">
    <reaction evidence="1">
        <text>ATP + protein L-histidine = ADP + protein N-phospho-L-histidine.</text>
        <dbReference type="EC" id="2.7.13.3"/>
    </reaction>
</comment>
<dbReference type="EC" id="2.7.13.3" evidence="2"/>
<dbReference type="Pfam" id="PF08448">
    <property type="entry name" value="PAS_4"/>
    <property type="match status" value="1"/>
</dbReference>
<dbReference type="SUPFAM" id="SSF55785">
    <property type="entry name" value="PYP-like sensor domain (PAS domain)"/>
    <property type="match status" value="4"/>
</dbReference>
<gene>
    <name evidence="11" type="ORF">SAMN06297229_0146</name>
</gene>
<dbReference type="InterPro" id="IPR004358">
    <property type="entry name" value="Sig_transdc_His_kin-like_C"/>
</dbReference>
<evidence type="ECO:0000259" key="9">
    <source>
        <dbReference type="PROSITE" id="PS50112"/>
    </source>
</evidence>
<proteinExistence type="predicted"/>
<reference evidence="12" key="1">
    <citation type="submission" date="2017-04" db="EMBL/GenBank/DDBJ databases">
        <authorList>
            <person name="Varghese N."/>
            <person name="Submissions S."/>
        </authorList>
    </citation>
    <scope>NUCLEOTIDE SEQUENCE [LARGE SCALE GENOMIC DNA]</scope>
</reference>
<dbReference type="InterPro" id="IPR003594">
    <property type="entry name" value="HATPase_dom"/>
</dbReference>
<keyword evidence="4" id="KW-0808">Transferase</keyword>
<evidence type="ECO:0000256" key="5">
    <source>
        <dbReference type="ARBA" id="ARBA00022777"/>
    </source>
</evidence>
<sequence>MTKSNDAFYQRLFRASPGKILVLAPEDFEIIAVTDEYLKATMTRPGDLIGKTLFEVFPDNPDDSSTDGVKSLSASLQKVLSMKTADIMGVQRYPIRLPSGEFQERFWSPVNSPVMDSSGAVEYIMHRVEDVTKIIQEDNTDSLTEPGNRLALQDIVVRSKELRQTLSKLQEHEVRMKTAERLLSLGTWEYNPRTGDLNWSRQVFDIYDVPHWFSAPDIEKYFTMVHPDDQDAARAIYQSFSDDHLDQILFGHRVIARDGSIRHIKGVGERHITPEGEVVVGYVQDITSLVTTQDRLTQAEQLVRLAGEKAKLGGWRVELDSMSVFWTPETANIHGMPEDYSPEHVNKAIQFYAPDFRPIVEAAFEQCVQYGKAFDITCQLQRPDGRHPWVRVIGEAQYNDQNKVTAVQGAFQDISILRDAQLRADEAEERQLNILESISDAFFALNHQWHFTYLNQQAGVLLNRLTEQLLGKNVWAEFPESKGTLVEQQYQRVLEHQETVRFREFFPPLNKWFDISAYPIPDGLAVYFRDVTREHEHQERFNLISKATNDVIWDWNFSTDQIWWNESVTELFGYSVSELESGPESWTSRIHPDDLDQVVNRIHDVIDGDQEYWSDEYRFIKQDGQIANVIDRGFVIRDANGKAIRMVGSMLDITERMELAEKLRESQKLEAVGHLTGGVAHDFNNLLTVILGNAEMMAELATDPEQKLMAEMTVSAATRGAELTSRLLAFARRQPLDPKPTDINQLVESMRELVRRTLPENIQLEFSSAADLGVAELDANELDTALLNLIVNARDAMPGGGKLTIETANAMLDQHYAERHAEVTPGEYIMICVSDTGVGMSPEVARRVFEPFFTTKSLGKGSGLGLSMVFGFTKQSGGHINIYSEPNEGTSVKLYFPRVRGMQQTRYQPASDSSPQGGKEHILIAEDDSLVLQHLERQLRSLGYQVTAVSSGPDALQALATNNNIDLLLTDIVMPGGMNGRELADSVVKTHPSLKVLFTSGYSENAIIHHGRLDQGVELLSKPYTRLELATKVRQVLDAEASHQ</sequence>
<keyword evidence="12" id="KW-1185">Reference proteome</keyword>
<dbReference type="PROSITE" id="PS50110">
    <property type="entry name" value="RESPONSE_REGULATORY"/>
    <property type="match status" value="1"/>
</dbReference>
<accession>A0A1Y6E7J4</accession>
<evidence type="ECO:0000256" key="3">
    <source>
        <dbReference type="ARBA" id="ARBA00022553"/>
    </source>
</evidence>
<dbReference type="CDD" id="cd16919">
    <property type="entry name" value="HATPase_CckA-like"/>
    <property type="match status" value="1"/>
</dbReference>
<dbReference type="Gene3D" id="3.40.50.2300">
    <property type="match status" value="1"/>
</dbReference>
<dbReference type="InterPro" id="IPR001610">
    <property type="entry name" value="PAC"/>
</dbReference>
<dbReference type="PROSITE" id="PS50109">
    <property type="entry name" value="HIS_KIN"/>
    <property type="match status" value="1"/>
</dbReference>
<feature type="domain" description="PAS" evidence="9">
    <location>
        <begin position="427"/>
        <end position="497"/>
    </location>
</feature>
<dbReference type="InterPro" id="IPR052162">
    <property type="entry name" value="Sensor_kinase/Photoreceptor"/>
</dbReference>
<dbReference type="InterPro" id="IPR013656">
    <property type="entry name" value="PAS_4"/>
</dbReference>
<evidence type="ECO:0000313" key="12">
    <source>
        <dbReference type="Proteomes" id="UP000194450"/>
    </source>
</evidence>
<dbReference type="Gene3D" id="3.30.450.20">
    <property type="entry name" value="PAS domain"/>
    <property type="match status" value="5"/>
</dbReference>
<keyword evidence="5" id="KW-0418">Kinase</keyword>
<dbReference type="InterPro" id="IPR003661">
    <property type="entry name" value="HisK_dim/P_dom"/>
</dbReference>
<evidence type="ECO:0000313" key="11">
    <source>
        <dbReference type="EMBL" id="SMQ58624.1"/>
    </source>
</evidence>
<dbReference type="InterPro" id="IPR011006">
    <property type="entry name" value="CheY-like_superfamily"/>
</dbReference>
<evidence type="ECO:0000259" key="7">
    <source>
        <dbReference type="PROSITE" id="PS50109"/>
    </source>
</evidence>
<feature type="modified residue" description="4-aspartylphosphate" evidence="6">
    <location>
        <position position="971"/>
    </location>
</feature>
<dbReference type="SMART" id="SM00091">
    <property type="entry name" value="PAS"/>
    <property type="match status" value="3"/>
</dbReference>
<dbReference type="GO" id="GO:0000155">
    <property type="term" value="F:phosphorelay sensor kinase activity"/>
    <property type="evidence" value="ECO:0007669"/>
    <property type="project" value="InterPro"/>
</dbReference>
<name>A0A1Y6E7J4_9GAMM</name>